<dbReference type="PANTHER" id="PTHR43625:SF40">
    <property type="entry name" value="ALDO-KETO REDUCTASE YAKC [NADP(+)]"/>
    <property type="match status" value="1"/>
</dbReference>
<dbReference type="Proteomes" id="UP000515947">
    <property type="component" value="Chromosome"/>
</dbReference>
<name>A0A7G9RBG7_9ACTN</name>
<keyword evidence="1" id="KW-0560">Oxidoreductase</keyword>
<dbReference type="SUPFAM" id="SSF51430">
    <property type="entry name" value="NAD(P)-linked oxidoreductase"/>
    <property type="match status" value="1"/>
</dbReference>
<dbReference type="GO" id="GO:0016491">
    <property type="term" value="F:oxidoreductase activity"/>
    <property type="evidence" value="ECO:0007669"/>
    <property type="project" value="UniProtKB-KW"/>
</dbReference>
<dbReference type="InterPro" id="IPR050791">
    <property type="entry name" value="Aldo-Keto_reductase"/>
</dbReference>
<dbReference type="InterPro" id="IPR036812">
    <property type="entry name" value="NAD(P)_OxRdtase_dom_sf"/>
</dbReference>
<evidence type="ECO:0000259" key="2">
    <source>
        <dbReference type="Pfam" id="PF00248"/>
    </source>
</evidence>
<protein>
    <submittedName>
        <fullName evidence="3">Aldo/keto reductase</fullName>
    </submittedName>
</protein>
<dbReference type="Gene3D" id="3.20.20.100">
    <property type="entry name" value="NADP-dependent oxidoreductase domain"/>
    <property type="match status" value="1"/>
</dbReference>
<sequence>MTHHEHILTTRTLGTGEHALTVSAMGLGCMGMSEFYGTGDEQQGLDTIHRALDLGVSFLDTADMYGPFTNERLVGKAIADRRDEVQLATKFGNQRGEDGSRLGINGKPEYVRAACDASLQRLGVDHIDLYYQHRVDRTVPIEETVGAMAELVAAGKVRHLGLSEASAANIRKAHATHPITALQTEYSLFTRDLEDEILPTLRELGIGLVPYSPLGRGLLTGAITSGDSLEEGDSRRTAYFPRFHGEALQANLALVDAIRTVADRKGCTPGQLALAWVLAQGDDVVPIPGTKRVHYLEENVAAASVGLDAADLDELDRAVPRDAVAGARYGDMTSIDA</sequence>
<accession>A0A7G9RBG7</accession>
<keyword evidence="4" id="KW-1185">Reference proteome</keyword>
<feature type="domain" description="NADP-dependent oxidoreductase" evidence="2">
    <location>
        <begin position="25"/>
        <end position="318"/>
    </location>
</feature>
<dbReference type="Pfam" id="PF00248">
    <property type="entry name" value="Aldo_ket_red"/>
    <property type="match status" value="1"/>
</dbReference>
<evidence type="ECO:0000313" key="3">
    <source>
        <dbReference type="EMBL" id="QNN52942.1"/>
    </source>
</evidence>
<proteinExistence type="predicted"/>
<dbReference type="EMBL" id="CP060713">
    <property type="protein sequence ID" value="QNN52942.1"/>
    <property type="molecule type" value="Genomic_DNA"/>
</dbReference>
<dbReference type="KEGG" id="nmes:H9L09_21445"/>
<dbReference type="CDD" id="cd19076">
    <property type="entry name" value="AKR_AKR13A_13D"/>
    <property type="match status" value="1"/>
</dbReference>
<evidence type="ECO:0000313" key="4">
    <source>
        <dbReference type="Proteomes" id="UP000515947"/>
    </source>
</evidence>
<dbReference type="InterPro" id="IPR023210">
    <property type="entry name" value="NADP_OxRdtase_dom"/>
</dbReference>
<dbReference type="GO" id="GO:0005737">
    <property type="term" value="C:cytoplasm"/>
    <property type="evidence" value="ECO:0007669"/>
    <property type="project" value="TreeGrafter"/>
</dbReference>
<reference evidence="3 4" key="1">
    <citation type="submission" date="2020-08" db="EMBL/GenBank/DDBJ databases">
        <title>Genome sequence of Nocardioides mesophilus KACC 16243T.</title>
        <authorList>
            <person name="Hyun D.-W."/>
            <person name="Bae J.-W."/>
        </authorList>
    </citation>
    <scope>NUCLEOTIDE SEQUENCE [LARGE SCALE GENOMIC DNA]</scope>
    <source>
        <strain evidence="3 4">KACC 16243</strain>
    </source>
</reference>
<evidence type="ECO:0000256" key="1">
    <source>
        <dbReference type="ARBA" id="ARBA00023002"/>
    </source>
</evidence>
<dbReference type="PANTHER" id="PTHR43625">
    <property type="entry name" value="AFLATOXIN B1 ALDEHYDE REDUCTASE"/>
    <property type="match status" value="1"/>
</dbReference>
<organism evidence="3 4">
    <name type="scientific">Nocardioides mesophilus</name>
    <dbReference type="NCBI Taxonomy" id="433659"/>
    <lineage>
        <taxon>Bacteria</taxon>
        <taxon>Bacillati</taxon>
        <taxon>Actinomycetota</taxon>
        <taxon>Actinomycetes</taxon>
        <taxon>Propionibacteriales</taxon>
        <taxon>Nocardioidaceae</taxon>
        <taxon>Nocardioides</taxon>
    </lineage>
</organism>
<dbReference type="RefSeq" id="WP_187578784.1">
    <property type="nucleotide sequence ID" value="NZ_CP060713.1"/>
</dbReference>
<dbReference type="AlphaFoldDB" id="A0A7G9RBG7"/>
<gene>
    <name evidence="3" type="ORF">H9L09_21445</name>
</gene>